<dbReference type="EMBL" id="FNTC01000002">
    <property type="protein sequence ID" value="SEC21202.1"/>
    <property type="molecule type" value="Genomic_DNA"/>
</dbReference>
<sequence>MNDQQMPEGSEQADNHPSRRNALKTLGVAMAGVAGFALGRNAPADAAVSPQVNAVESPESDMDGNPYGGGPGTGITFPPYYRPTPSLNNNNNYFPGTEELGKDEMRISFLGSTPMPPTRSQAGTCIMVELGNGKRFFFDFGSGCVRNIFAMQVPFQTVNDIFLTHLHVDHYADLPYLYCFAPWMGRWKPLRVHGPSGRTDKDGIKAMVAGMQAMTHWHTDSFNSFPIGDGYEVEVNEFDFRDDNGICYDQDGVTVRHWRRSHTKDGAVAYRLDWNGLSFVWTGDGLPDKLTEKYAAGVDVFVTELQPDLGTLNSLKFGVPPVMLNSTIDMAHTTHYEAGYLINQVKPRLGMITHLSLDEAIVPELLAGIRSHWKGLFQFGAPDVVVVNVTKDAIWTRRAALPESASPRTPSASEAAELFDLGPTNTEVRFPNPRHRIEDVQEQYVRDQHIDRHLAAPPGLYREPYKNFPRDFTINVLQMAWSKVKARFFGG</sequence>
<evidence type="ECO:0000313" key="2">
    <source>
        <dbReference type="EMBL" id="SEC21202.1"/>
    </source>
</evidence>
<dbReference type="AlphaFoldDB" id="A0A1H4QNN5"/>
<dbReference type="RefSeq" id="WP_208601457.1">
    <property type="nucleotide sequence ID" value="NZ_FNTC01000002.1"/>
</dbReference>
<proteinExistence type="predicted"/>
<reference evidence="3" key="1">
    <citation type="submission" date="2016-10" db="EMBL/GenBank/DDBJ databases">
        <authorList>
            <person name="Varghese N."/>
            <person name="Submissions S."/>
        </authorList>
    </citation>
    <scope>NUCLEOTIDE SEQUENCE [LARGE SCALE GENOMIC DNA]</scope>
    <source>
        <strain evidence="3">BS3660</strain>
    </source>
</reference>
<evidence type="ECO:0000313" key="3">
    <source>
        <dbReference type="Proteomes" id="UP000198542"/>
    </source>
</evidence>
<feature type="domain" description="tRNase Z endonuclease" evidence="1">
    <location>
        <begin position="116"/>
        <end position="170"/>
    </location>
</feature>
<evidence type="ECO:0000259" key="1">
    <source>
        <dbReference type="Pfam" id="PF13691"/>
    </source>
</evidence>
<dbReference type="Gene3D" id="3.60.15.10">
    <property type="entry name" value="Ribonuclease Z/Hydroxyacylglutathione hydrolase-like"/>
    <property type="match status" value="1"/>
</dbReference>
<name>A0A1H4QNN5_PSEJE</name>
<gene>
    <name evidence="2" type="ORF">SAMN04490187_3567</name>
</gene>
<keyword evidence="3" id="KW-1185">Reference proteome</keyword>
<dbReference type="PANTHER" id="PTHR46018:SF2">
    <property type="entry name" value="ZINC PHOSPHODIESTERASE ELAC PROTEIN 1"/>
    <property type="match status" value="1"/>
</dbReference>
<dbReference type="NCBIfam" id="NF041257">
    <property type="entry name" value="GntH_guanitoxin"/>
    <property type="match status" value="1"/>
</dbReference>
<dbReference type="PANTHER" id="PTHR46018">
    <property type="entry name" value="ZINC PHOSPHODIESTERASE ELAC PROTEIN 1"/>
    <property type="match status" value="1"/>
</dbReference>
<dbReference type="PROSITE" id="PS51318">
    <property type="entry name" value="TAT"/>
    <property type="match status" value="1"/>
</dbReference>
<dbReference type="InterPro" id="IPR036866">
    <property type="entry name" value="RibonucZ/Hydroxyglut_hydro"/>
</dbReference>
<dbReference type="InterPro" id="IPR006311">
    <property type="entry name" value="TAT_signal"/>
</dbReference>
<dbReference type="GO" id="GO:0046872">
    <property type="term" value="F:metal ion binding"/>
    <property type="evidence" value="ECO:0007669"/>
    <property type="project" value="UniProtKB-KW"/>
</dbReference>
<dbReference type="Proteomes" id="UP000198542">
    <property type="component" value="Unassembled WGS sequence"/>
</dbReference>
<dbReference type="Pfam" id="PF13691">
    <property type="entry name" value="Lactamase_B_4"/>
    <property type="match status" value="1"/>
</dbReference>
<accession>A0A1H4QNN5</accession>
<dbReference type="SUPFAM" id="SSF56281">
    <property type="entry name" value="Metallo-hydrolase/oxidoreductase"/>
    <property type="match status" value="1"/>
</dbReference>
<dbReference type="GO" id="GO:0042781">
    <property type="term" value="F:3'-tRNA processing endoribonuclease activity"/>
    <property type="evidence" value="ECO:0007669"/>
    <property type="project" value="TreeGrafter"/>
</dbReference>
<organism evidence="2 3">
    <name type="scientific">Pseudomonas jessenii</name>
    <dbReference type="NCBI Taxonomy" id="77298"/>
    <lineage>
        <taxon>Bacteria</taxon>
        <taxon>Pseudomonadati</taxon>
        <taxon>Pseudomonadota</taxon>
        <taxon>Gammaproteobacteria</taxon>
        <taxon>Pseudomonadales</taxon>
        <taxon>Pseudomonadaceae</taxon>
        <taxon>Pseudomonas</taxon>
    </lineage>
</organism>
<dbReference type="InterPro" id="IPR027794">
    <property type="entry name" value="tRNase_Z_dom"/>
</dbReference>
<protein>
    <submittedName>
        <fullName evidence="2">Ribonuclease BN, tRNA processing enzyme</fullName>
    </submittedName>
</protein>